<dbReference type="InterPro" id="IPR021246">
    <property type="entry name" value="DUF2797"/>
</dbReference>
<keyword evidence="2" id="KW-1185">Reference proteome</keyword>
<dbReference type="EMBL" id="BAAANL010000003">
    <property type="protein sequence ID" value="GAA1862515.1"/>
    <property type="molecule type" value="Genomic_DNA"/>
</dbReference>
<reference evidence="2" key="1">
    <citation type="journal article" date="2019" name="Int. J. Syst. Evol. Microbiol.">
        <title>The Global Catalogue of Microorganisms (GCM) 10K type strain sequencing project: providing services to taxonomists for standard genome sequencing and annotation.</title>
        <authorList>
            <consortium name="The Broad Institute Genomics Platform"/>
            <consortium name="The Broad Institute Genome Sequencing Center for Infectious Disease"/>
            <person name="Wu L."/>
            <person name="Ma J."/>
        </authorList>
    </citation>
    <scope>NUCLEOTIDE SEQUENCE [LARGE SCALE GENOMIC DNA]</scope>
    <source>
        <strain evidence="2">JCM 14326</strain>
    </source>
</reference>
<evidence type="ECO:0008006" key="3">
    <source>
        <dbReference type="Google" id="ProtNLM"/>
    </source>
</evidence>
<comment type="caution">
    <text evidence="1">The sequence shown here is derived from an EMBL/GenBank/DDBJ whole genome shotgun (WGS) entry which is preliminary data.</text>
</comment>
<dbReference type="Pfam" id="PF10977">
    <property type="entry name" value="DUF2797"/>
    <property type="match status" value="1"/>
</dbReference>
<accession>A0ABP4ZSN7</accession>
<sequence>MSRTTAPLWRATGLAWAETGARMEWLSATGEVRAGEIELGAELGLVVGPDRRCVGVWAAGRRIPCATNTSLDPAATSGQCASCAAMARSRSVATDTQLDDPREFSVYLAHHGSVVKAGITATERGRTRLLEQGALAAAFLSAGSLLSARRCESLLTAALGLPQQVRTARKREARRSPGTAEQRGGELSDVVARAHALDWPDGQTLRDPSPFDLTDTYGLPPDGVRPGHAVAPLSPGQVITGTVICRIGRDLYLATPAGLVLLDTGLLQGWTLARPDDRTGVTATLTPIATHEEIAPDALF</sequence>
<proteinExistence type="predicted"/>
<protein>
    <recommendedName>
        <fullName evidence="3">DUF2797 domain-containing protein</fullName>
    </recommendedName>
</protein>
<name>A0ABP4ZSN7_9MICO</name>
<dbReference type="RefSeq" id="WP_344102232.1">
    <property type="nucleotide sequence ID" value="NZ_BAAANL010000003.1"/>
</dbReference>
<evidence type="ECO:0000313" key="1">
    <source>
        <dbReference type="EMBL" id="GAA1862515.1"/>
    </source>
</evidence>
<gene>
    <name evidence="1" type="ORF">GCM10009751_20390</name>
</gene>
<evidence type="ECO:0000313" key="2">
    <source>
        <dbReference type="Proteomes" id="UP001501094"/>
    </source>
</evidence>
<organism evidence="1 2">
    <name type="scientific">Myceligenerans crystallogenes</name>
    <dbReference type="NCBI Taxonomy" id="316335"/>
    <lineage>
        <taxon>Bacteria</taxon>
        <taxon>Bacillati</taxon>
        <taxon>Actinomycetota</taxon>
        <taxon>Actinomycetes</taxon>
        <taxon>Micrococcales</taxon>
        <taxon>Promicromonosporaceae</taxon>
        <taxon>Myceligenerans</taxon>
    </lineage>
</organism>
<dbReference type="Proteomes" id="UP001501094">
    <property type="component" value="Unassembled WGS sequence"/>
</dbReference>